<reference evidence="1 2" key="1">
    <citation type="journal article" date="2012" name="Environ. Microbiol.">
        <title>The genome of the ammonia-oxidizing Candidatus Nitrososphaera gargensis: insights into metabolic versatility and environmental adaptations.</title>
        <authorList>
            <person name="Spang A."/>
            <person name="Poehlein A."/>
            <person name="Offre P."/>
            <person name="Zumbragel S."/>
            <person name="Haider S."/>
            <person name="Rychlik N."/>
            <person name="Nowka B."/>
            <person name="Schmeisser C."/>
            <person name="Lebedeva E.V."/>
            <person name="Rattei T."/>
            <person name="Bohm C."/>
            <person name="Schmid M."/>
            <person name="Galushko A."/>
            <person name="Hatzenpichler R."/>
            <person name="Weinmaier T."/>
            <person name="Daniel R."/>
            <person name="Schleper C."/>
            <person name="Spieck E."/>
            <person name="Streit W."/>
            <person name="Wagner M."/>
        </authorList>
    </citation>
    <scope>NUCLEOTIDE SEQUENCE [LARGE SCALE GENOMIC DNA]</scope>
    <source>
        <strain evidence="2">Ga9.2</strain>
    </source>
</reference>
<dbReference type="HOGENOM" id="CLU_2534504_0_0_2"/>
<dbReference type="Proteomes" id="UP000008037">
    <property type="component" value="Chromosome"/>
</dbReference>
<dbReference type="KEGG" id="nga:Ngar_c14420"/>
<dbReference type="BioCyc" id="CNIT1237085:G1324-1440-MONOMER"/>
<dbReference type="InParanoid" id="K0IHJ7"/>
<dbReference type="STRING" id="1237085.Ngar_c14420"/>
<evidence type="ECO:0000313" key="2">
    <source>
        <dbReference type="Proteomes" id="UP000008037"/>
    </source>
</evidence>
<gene>
    <name evidence="1" type="ordered locus">Ngar_c14420</name>
</gene>
<dbReference type="OrthoDB" id="9755at2157"/>
<organism evidence="1 2">
    <name type="scientific">Nitrososphaera gargensis (strain Ga9.2)</name>
    <dbReference type="NCBI Taxonomy" id="1237085"/>
    <lineage>
        <taxon>Archaea</taxon>
        <taxon>Nitrososphaerota</taxon>
        <taxon>Nitrososphaeria</taxon>
        <taxon>Nitrososphaerales</taxon>
        <taxon>Nitrososphaeraceae</taxon>
        <taxon>Nitrososphaera</taxon>
    </lineage>
</organism>
<dbReference type="AlphaFoldDB" id="K0IHJ7"/>
<dbReference type="EMBL" id="CP002408">
    <property type="protein sequence ID" value="AFU58378.1"/>
    <property type="molecule type" value="Genomic_DNA"/>
</dbReference>
<dbReference type="RefSeq" id="WP_015018915.1">
    <property type="nucleotide sequence ID" value="NC_018719.1"/>
</dbReference>
<protein>
    <submittedName>
        <fullName evidence="1">Uncharacterized protein</fullName>
    </submittedName>
</protein>
<evidence type="ECO:0000313" key="1">
    <source>
        <dbReference type="EMBL" id="AFU58378.1"/>
    </source>
</evidence>
<sequence length="77" mass="9132">MSLSECPACCSRIYEYRDGRWTEWICWRCGHYESDTPAFKAYPHLFHDIVRKNGNYFLVKYAYYGKGIVRNPEPSGQ</sequence>
<name>K0IHJ7_NITGG</name>
<accession>K0IHJ7</accession>
<keyword evidence="2" id="KW-1185">Reference proteome</keyword>
<dbReference type="GeneID" id="13797701"/>
<proteinExistence type="predicted"/>